<dbReference type="OrthoDB" id="284727at2759"/>
<dbReference type="PANTHER" id="PTHR16453">
    <property type="entry name" value="WD40 DOMAIN-CONTAINING PROTEIN MIO FAMILY MEMBER"/>
    <property type="match status" value="1"/>
</dbReference>
<accession>A0A1R2CVV2</accession>
<reference evidence="5 6" key="1">
    <citation type="submission" date="2016-11" db="EMBL/GenBank/DDBJ databases">
        <title>The macronuclear genome of Stentor coeruleus: a giant cell with tiny introns.</title>
        <authorList>
            <person name="Slabodnick M."/>
            <person name="Ruby J.G."/>
            <person name="Reiff S.B."/>
            <person name="Swart E.C."/>
            <person name="Gosai S."/>
            <person name="Prabakaran S."/>
            <person name="Witkowska E."/>
            <person name="Larue G.E."/>
            <person name="Fisher S."/>
            <person name="Freeman R.M."/>
            <person name="Gunawardena J."/>
            <person name="Chu W."/>
            <person name="Stover N.A."/>
            <person name="Gregory B.D."/>
            <person name="Nowacki M."/>
            <person name="Derisi J."/>
            <person name="Roy S.W."/>
            <person name="Marshall W.F."/>
            <person name="Sood P."/>
        </authorList>
    </citation>
    <scope>NUCLEOTIDE SEQUENCE [LARGE SCALE GENOMIC DNA]</scope>
    <source>
        <strain evidence="5">WM001</strain>
    </source>
</reference>
<dbReference type="InterPro" id="IPR049092">
    <property type="entry name" value="MIOS_a-sol"/>
</dbReference>
<evidence type="ECO:0000259" key="3">
    <source>
        <dbReference type="Pfam" id="PF17034"/>
    </source>
</evidence>
<dbReference type="AlphaFoldDB" id="A0A1R2CVV2"/>
<evidence type="ECO:0000259" key="4">
    <source>
        <dbReference type="Pfam" id="PF21719"/>
    </source>
</evidence>
<dbReference type="GO" id="GO:1904263">
    <property type="term" value="P:positive regulation of TORC1 signaling"/>
    <property type="evidence" value="ECO:0007669"/>
    <property type="project" value="TreeGrafter"/>
</dbReference>
<dbReference type="CDD" id="cd16691">
    <property type="entry name" value="mRING-H2-C3H3C2_Mio"/>
    <property type="match status" value="1"/>
</dbReference>
<evidence type="ECO:0000313" key="6">
    <source>
        <dbReference type="Proteomes" id="UP000187209"/>
    </source>
</evidence>
<sequence length="463" mass="52699">MSYQAGSRNRFWSLEARGKDSPTTDSDKDLKIIERVEEGYGTVRIIQSCARNLEICKKYPIGFIWNWLELTEEFRGIGEILEESKSTQKSKGTFTQYSSSERSKCLMFLGWPETPKSLGPITKKLVEDGQFERAAFISVAFGEYQRAVEALKAKKNEHQILYSILKSMLQDGNKIPIQKLCIQLEKTEKVSNYDSAILLFIGITQNIKSICDKLTFPDNLAFACMFFSDDMLKKTCKSLIEAYKLKGDLNGVVISGFNQHGMDIMETFLTNTADIQTVGLLSIFAKNSGSMSTKLNTWLESYKSKLNSLELWNFRAKLEIDECRMLKIPYKDNTRPNKCNCGTELVIQASNSIQHWIERDYGKKSIITCDNCPGANNNLCCSVCLLPYFSPASISNFDIDRPTAQEDWFVWCENCNHGAHADHLMSWFQEYKKCPVVGCSCTCSEICRFDESVEISRGSTYQY</sequence>
<dbReference type="PANTHER" id="PTHR16453:SF9">
    <property type="entry name" value="GATOR COMPLEX PROTEIN MIOS"/>
    <property type="match status" value="1"/>
</dbReference>
<dbReference type="InterPro" id="IPR037593">
    <property type="entry name" value="MIOS/Sea4"/>
</dbReference>
<proteinExistence type="predicted"/>
<gene>
    <name evidence="5" type="ORF">SteCoe_3956</name>
</gene>
<keyword evidence="1" id="KW-0853">WD repeat</keyword>
<dbReference type="GO" id="GO:0005737">
    <property type="term" value="C:cytoplasm"/>
    <property type="evidence" value="ECO:0007669"/>
    <property type="project" value="TreeGrafter"/>
</dbReference>
<feature type="domain" description="GATOR2 complex protein MIO zinc-ribbon like" evidence="3">
    <location>
        <begin position="351"/>
        <end position="445"/>
    </location>
</feature>
<name>A0A1R2CVV2_9CILI</name>
<keyword evidence="2" id="KW-0677">Repeat</keyword>
<dbReference type="EMBL" id="MPUH01000048">
    <property type="protein sequence ID" value="OMJ93138.1"/>
    <property type="molecule type" value="Genomic_DNA"/>
</dbReference>
<dbReference type="Proteomes" id="UP000187209">
    <property type="component" value="Unassembled WGS sequence"/>
</dbReference>
<protein>
    <submittedName>
        <fullName evidence="5">Uncharacterized protein</fullName>
    </submittedName>
</protein>
<dbReference type="Pfam" id="PF21719">
    <property type="entry name" value="MIOS_a-sol"/>
    <property type="match status" value="1"/>
</dbReference>
<evidence type="ECO:0000256" key="1">
    <source>
        <dbReference type="ARBA" id="ARBA00022574"/>
    </source>
</evidence>
<dbReference type="InterPro" id="IPR031488">
    <property type="entry name" value="Zn_ribbon_mio"/>
</dbReference>
<comment type="caution">
    <text evidence="5">The sequence shown here is derived from an EMBL/GenBank/DDBJ whole genome shotgun (WGS) entry which is preliminary data.</text>
</comment>
<keyword evidence="6" id="KW-1185">Reference proteome</keyword>
<dbReference type="GO" id="GO:0034198">
    <property type="term" value="P:cellular response to amino acid starvation"/>
    <property type="evidence" value="ECO:0007669"/>
    <property type="project" value="TreeGrafter"/>
</dbReference>
<evidence type="ECO:0000313" key="5">
    <source>
        <dbReference type="EMBL" id="OMJ93138.1"/>
    </source>
</evidence>
<evidence type="ECO:0000256" key="2">
    <source>
        <dbReference type="ARBA" id="ARBA00022737"/>
    </source>
</evidence>
<organism evidence="5 6">
    <name type="scientific">Stentor coeruleus</name>
    <dbReference type="NCBI Taxonomy" id="5963"/>
    <lineage>
        <taxon>Eukaryota</taxon>
        <taxon>Sar</taxon>
        <taxon>Alveolata</taxon>
        <taxon>Ciliophora</taxon>
        <taxon>Postciliodesmatophora</taxon>
        <taxon>Heterotrichea</taxon>
        <taxon>Heterotrichida</taxon>
        <taxon>Stentoridae</taxon>
        <taxon>Stentor</taxon>
    </lineage>
</organism>
<feature type="domain" description="MIOS-like alpha-solenoid" evidence="4">
    <location>
        <begin position="85"/>
        <end position="163"/>
    </location>
</feature>
<dbReference type="Pfam" id="PF17034">
    <property type="entry name" value="zinc_ribbon_16"/>
    <property type="match status" value="1"/>
</dbReference>